<protein>
    <submittedName>
        <fullName evidence="1">Uncharacterized protein</fullName>
    </submittedName>
</protein>
<evidence type="ECO:0000313" key="1">
    <source>
        <dbReference type="EMBL" id="CSD34738.1"/>
    </source>
</evidence>
<gene>
    <name evidence="1" type="ORF">ERS013200_03955</name>
</gene>
<dbReference type="Proteomes" id="UP000041770">
    <property type="component" value="Unassembled WGS sequence"/>
</dbReference>
<proteinExistence type="predicted"/>
<sequence>MFTCELLNVRFLIRWHTSHNQVLVSRHPEIALMHLSNFSNTRFQWLTRKIQYAAIFNKQG</sequence>
<organism evidence="1 2">
    <name type="scientific">Vibrio cholerae</name>
    <dbReference type="NCBI Taxonomy" id="666"/>
    <lineage>
        <taxon>Bacteria</taxon>
        <taxon>Pseudomonadati</taxon>
        <taxon>Pseudomonadota</taxon>
        <taxon>Gammaproteobacteria</taxon>
        <taxon>Vibrionales</taxon>
        <taxon>Vibrionaceae</taxon>
        <taxon>Vibrio</taxon>
    </lineage>
</organism>
<evidence type="ECO:0000313" key="2">
    <source>
        <dbReference type="Proteomes" id="UP000041770"/>
    </source>
</evidence>
<dbReference type="EMBL" id="CWQY01000053">
    <property type="protein sequence ID" value="CSD34738.1"/>
    <property type="molecule type" value="Genomic_DNA"/>
</dbReference>
<accession>A0A656APS7</accession>
<reference evidence="1 2" key="1">
    <citation type="submission" date="2015-07" db="EMBL/GenBank/DDBJ databases">
        <authorList>
            <consortium name="Pathogen Informatics"/>
        </authorList>
    </citation>
    <scope>NUCLEOTIDE SEQUENCE [LARGE SCALE GENOMIC DNA]</scope>
    <source>
        <strain evidence="1 2">A316</strain>
    </source>
</reference>
<name>A0A656APS7_VIBCL</name>
<dbReference type="AlphaFoldDB" id="A0A656APS7"/>